<dbReference type="EMBL" id="JBEWZG010000002">
    <property type="protein sequence ID" value="MFL0206242.1"/>
    <property type="molecule type" value="Genomic_DNA"/>
</dbReference>
<feature type="signal peptide" evidence="1">
    <location>
        <begin position="1"/>
        <end position="18"/>
    </location>
</feature>
<accession>A0ABW8SV16</accession>
<organism evidence="2 3">
    <name type="scientific">Aquirufa novilacunae</name>
    <dbReference type="NCBI Taxonomy" id="3139305"/>
    <lineage>
        <taxon>Bacteria</taxon>
        <taxon>Pseudomonadati</taxon>
        <taxon>Bacteroidota</taxon>
        <taxon>Cytophagia</taxon>
        <taxon>Cytophagales</taxon>
        <taxon>Flectobacillaceae</taxon>
        <taxon>Aquirufa</taxon>
    </lineage>
</organism>
<reference evidence="2 3" key="1">
    <citation type="submission" date="2024-07" db="EMBL/GenBank/DDBJ databases">
        <authorList>
            <person name="Pitt A."/>
            <person name="Hahn M.W."/>
        </authorList>
    </citation>
    <scope>NUCLEOTIDE SEQUENCE [LARGE SCALE GENOMIC DNA]</scope>
    <source>
        <strain evidence="2 3">2-AUSEE-184A6</strain>
    </source>
</reference>
<proteinExistence type="predicted"/>
<name>A0ABW8SV16_9BACT</name>
<dbReference type="Proteomes" id="UP001623559">
    <property type="component" value="Unassembled WGS sequence"/>
</dbReference>
<evidence type="ECO:0000313" key="3">
    <source>
        <dbReference type="Proteomes" id="UP001623559"/>
    </source>
</evidence>
<dbReference type="RefSeq" id="WP_406777822.1">
    <property type="nucleotide sequence ID" value="NZ_JBEWZG010000002.1"/>
</dbReference>
<feature type="chain" id="PRO_5046599262" description="Transporter" evidence="1">
    <location>
        <begin position="19"/>
        <end position="295"/>
    </location>
</feature>
<protein>
    <recommendedName>
        <fullName evidence="4">Transporter</fullName>
    </recommendedName>
</protein>
<evidence type="ECO:0000313" key="2">
    <source>
        <dbReference type="EMBL" id="MFL0206242.1"/>
    </source>
</evidence>
<gene>
    <name evidence="2" type="ORF">V7S74_05765</name>
</gene>
<evidence type="ECO:0008006" key="4">
    <source>
        <dbReference type="Google" id="ProtNLM"/>
    </source>
</evidence>
<keyword evidence="1" id="KW-0732">Signal</keyword>
<evidence type="ECO:0000256" key="1">
    <source>
        <dbReference type="SAM" id="SignalP"/>
    </source>
</evidence>
<comment type="caution">
    <text evidence="2">The sequence shown here is derived from an EMBL/GenBank/DDBJ whole genome shotgun (WGS) entry which is preliminary data.</text>
</comment>
<sequence length="295" mass="32113">MKNLLLLLLILASLLAKAQESTTYVNVALKNGNSVSGQLLHKSDAEVSILTTDLGTVMLPWSAIESVNVISKQEIHQFANPQPTRYFFAPSAIPLKKGDKYYQNAYFLLNSIQAGLSDHFSFGGGVFVPFALFITPKIGYQVAPKVHVGGGLLFATSLIRDFNFGVGTVYGSFTYGTNEHNFTVNAGLGAVNENTGLGSNDYQWKFASKPMFTISGMTRISKRVLLMTENWIFSTKTVNYDSGTGQYVNTVSAYNGLLSAGARIVGRRYAFDVGLLSPTSSEFSAIPYIACNIKF</sequence>